<dbReference type="PROSITE" id="PS51677">
    <property type="entry name" value="NODB"/>
    <property type="match status" value="1"/>
</dbReference>
<dbReference type="GO" id="GO:0046872">
    <property type="term" value="F:metal ion binding"/>
    <property type="evidence" value="ECO:0007669"/>
    <property type="project" value="UniProtKB-KW"/>
</dbReference>
<dbReference type="Gene3D" id="3.20.20.370">
    <property type="entry name" value="Glycoside hydrolase/deacetylase"/>
    <property type="match status" value="1"/>
</dbReference>
<sequence>MPWFPKTPKLAPLLFPKRIWKKDTPQVYLTFDDGPVPGVTDFVLNELAKRGQKATFFLVGDNIKKHTELANNLIQEGHGIGNHTFNHLFGIKYSTETYLENVQKCDEILEDRLGVKVGLFRPPYGWMTNTQARKVSQTHQIIMWDVLSADYDPKLSASQILSIAKKHTEPGSIVLFHDQEKTRQVLPAFLPDFLDYVLDQGWETASL</sequence>
<organism evidence="4 5">
    <name type="scientific">Algoriphagus ornithinivorans</name>
    <dbReference type="NCBI Taxonomy" id="226506"/>
    <lineage>
        <taxon>Bacteria</taxon>
        <taxon>Pseudomonadati</taxon>
        <taxon>Bacteroidota</taxon>
        <taxon>Cytophagia</taxon>
        <taxon>Cytophagales</taxon>
        <taxon>Cyclobacteriaceae</taxon>
        <taxon>Algoriphagus</taxon>
    </lineage>
</organism>
<dbReference type="InterPro" id="IPR050248">
    <property type="entry name" value="Polysacc_deacetylase_ArnD"/>
</dbReference>
<keyword evidence="5" id="KW-1185">Reference proteome</keyword>
<dbReference type="STRING" id="226506.SAMN04488519_101104"/>
<evidence type="ECO:0000256" key="1">
    <source>
        <dbReference type="ARBA" id="ARBA00022723"/>
    </source>
</evidence>
<reference evidence="5" key="1">
    <citation type="submission" date="2016-10" db="EMBL/GenBank/DDBJ databases">
        <authorList>
            <person name="Varghese N."/>
            <person name="Submissions S."/>
        </authorList>
    </citation>
    <scope>NUCLEOTIDE SEQUENCE [LARGE SCALE GENOMIC DNA]</scope>
    <source>
        <strain evidence="5">DSM 15282</strain>
    </source>
</reference>
<dbReference type="InterPro" id="IPR002509">
    <property type="entry name" value="NODB_dom"/>
</dbReference>
<protein>
    <submittedName>
        <fullName evidence="4">Peptidoglycan/xylan/chitin deacetylase, PgdA/CDA1 family</fullName>
    </submittedName>
</protein>
<evidence type="ECO:0000256" key="2">
    <source>
        <dbReference type="ARBA" id="ARBA00022801"/>
    </source>
</evidence>
<evidence type="ECO:0000313" key="5">
    <source>
        <dbReference type="Proteomes" id="UP000199564"/>
    </source>
</evidence>
<dbReference type="CDD" id="cd10917">
    <property type="entry name" value="CE4_NodB_like_6s_7s"/>
    <property type="match status" value="1"/>
</dbReference>
<accession>A0A1I5ACY6</accession>
<keyword evidence="1" id="KW-0479">Metal-binding</keyword>
<feature type="domain" description="NodB homology" evidence="3">
    <location>
        <begin position="25"/>
        <end position="205"/>
    </location>
</feature>
<dbReference type="Pfam" id="PF01522">
    <property type="entry name" value="Polysacc_deac_1"/>
    <property type="match status" value="1"/>
</dbReference>
<dbReference type="PANTHER" id="PTHR10587">
    <property type="entry name" value="GLYCOSYL TRANSFERASE-RELATED"/>
    <property type="match status" value="1"/>
</dbReference>
<dbReference type="SUPFAM" id="SSF88713">
    <property type="entry name" value="Glycoside hydrolase/deacetylase"/>
    <property type="match status" value="1"/>
</dbReference>
<dbReference type="EMBL" id="FOVW01000001">
    <property type="protein sequence ID" value="SFN60262.1"/>
    <property type="molecule type" value="Genomic_DNA"/>
</dbReference>
<proteinExistence type="predicted"/>
<dbReference type="GO" id="GO:0016810">
    <property type="term" value="F:hydrolase activity, acting on carbon-nitrogen (but not peptide) bonds"/>
    <property type="evidence" value="ECO:0007669"/>
    <property type="project" value="InterPro"/>
</dbReference>
<dbReference type="Proteomes" id="UP000199564">
    <property type="component" value="Unassembled WGS sequence"/>
</dbReference>
<dbReference type="AlphaFoldDB" id="A0A1I5ACY6"/>
<name>A0A1I5ACY6_9BACT</name>
<dbReference type="GO" id="GO:0016020">
    <property type="term" value="C:membrane"/>
    <property type="evidence" value="ECO:0007669"/>
    <property type="project" value="TreeGrafter"/>
</dbReference>
<evidence type="ECO:0000259" key="3">
    <source>
        <dbReference type="PROSITE" id="PS51677"/>
    </source>
</evidence>
<dbReference type="GO" id="GO:0005975">
    <property type="term" value="P:carbohydrate metabolic process"/>
    <property type="evidence" value="ECO:0007669"/>
    <property type="project" value="InterPro"/>
</dbReference>
<evidence type="ECO:0000313" key="4">
    <source>
        <dbReference type="EMBL" id="SFN60262.1"/>
    </source>
</evidence>
<dbReference type="PANTHER" id="PTHR10587:SF133">
    <property type="entry name" value="CHITIN DEACETYLASE 1-RELATED"/>
    <property type="match status" value="1"/>
</dbReference>
<dbReference type="RefSeq" id="WP_091648782.1">
    <property type="nucleotide sequence ID" value="NZ_FOVW01000001.1"/>
</dbReference>
<gene>
    <name evidence="4" type="ORF">SAMN04488519_101104</name>
</gene>
<dbReference type="InterPro" id="IPR011330">
    <property type="entry name" value="Glyco_hydro/deAcase_b/a-brl"/>
</dbReference>
<keyword evidence="2" id="KW-0378">Hydrolase</keyword>